<feature type="domain" description="Ig-like" evidence="2">
    <location>
        <begin position="452"/>
        <end position="536"/>
    </location>
</feature>
<dbReference type="InterPro" id="IPR044023">
    <property type="entry name" value="Ig_7"/>
</dbReference>
<dbReference type="OrthoDB" id="9759776at2"/>
<reference evidence="3 4" key="1">
    <citation type="submission" date="2018-08" db="EMBL/GenBank/DDBJ databases">
        <title>Pallidiluteibacterium maritimus gen. nov., sp. nov., isolated from coastal sediment.</title>
        <authorList>
            <person name="Zhou L.Y."/>
        </authorList>
    </citation>
    <scope>NUCLEOTIDE SEQUENCE [LARGE SCALE GENOMIC DNA]</scope>
    <source>
        <strain evidence="3 4">XSD2</strain>
    </source>
</reference>
<protein>
    <submittedName>
        <fullName evidence="3">T9SS C-terminal target domain-containing protein</fullName>
    </submittedName>
</protein>
<feature type="chain" id="PRO_5017471937" evidence="1">
    <location>
        <begin position="33"/>
        <end position="1000"/>
    </location>
</feature>
<dbReference type="EMBL" id="QWGR01000009">
    <property type="protein sequence ID" value="RIJ47206.1"/>
    <property type="molecule type" value="Genomic_DNA"/>
</dbReference>
<accession>A0A399ST32</accession>
<dbReference type="AlphaFoldDB" id="A0A399ST32"/>
<evidence type="ECO:0000313" key="3">
    <source>
        <dbReference type="EMBL" id="RIJ47206.1"/>
    </source>
</evidence>
<comment type="caution">
    <text evidence="3">The sequence shown here is derived from an EMBL/GenBank/DDBJ whole genome shotgun (WGS) entry which is preliminary data.</text>
</comment>
<sequence>MKKIYLIFSSSRAAIIVLITGLFMAASMTTYAQTTPADCVSGCTSNDIQIENAYLSDEFGNPLDSNFVCENGQDAIVYLTLELSTNTPRVGVSIYTKIKELDLGVPRGTLDSMSQCFGDTLNQPLNRVTFNQTLSWPCGTAIALTDVYIAWGTGNKNFCEGEAFQCPKTPSKCFSLPGGDYIAVEIPTAKNFSYESCPDVPGGTTATFNLRSLDTLVTKSTDVNIEWYKDFATDSLISIPESYTTKSAEEDVYAKVTSTIPPYPSSVATVALIVYPSPTVTLTDPSDVCFDGSAMSFEGSPKPNQGISGVFSTNAPAESFTDKGDGTASLDPSVAGVGTFEVIYTFTDTNGCLEDDTVSVEVFDNPVAPTDAVPVTVCENGEEQTLTATATVPDGDTIIWYSAPTGGDEVYPPALVSTVADTLILYGETVNKLTLCTSLDRTPDTLIINPAPVAPINPIHVTECETGEEQTLTATATVPDGVSIVWYDAGTNGNIADPASLVSTVADTLILYGEAVDDLTACKSLSRTADTLIINPAPSAPINPVNVTECETGEEQTLTATATVPDGVSIVWYDAETNGNVADPASLVSTVADTLILYGEAVDDLTACKSLSRTADTLIINPAPAAPTNPVNVTECETGEEQTLTATATVPDGVSIVWYDAETNGNVADPASLVSTIADTLILYGEAVDDLTACKSLSRTADTLIINPAPAAPINPVNVTECETGEEQTLTATATVPDGVSIVWYDAETNGNIADPASLVSTVADTLILYGEAVDDLTGCKSLSRTADTLIINPAPAAPKVVYNPPACDDSTFSVTITNVVKDATYTIKDKNGDDIPGVFPGNSIVAVNKSDTSFSNIPAGSGYKVTVQIGDCISLNSESCGLPTKSATIAQVVKSTPITQTVKSAAIGENLNSEFSVKAYPNPFSDQVKFEVNLPEESNGSLELFNMLGQKVKIIHQGHMNAGINTFEVSLSGQQSTTLIYRLKAGDKQLTGKLLQVKQ</sequence>
<evidence type="ECO:0000256" key="1">
    <source>
        <dbReference type="SAM" id="SignalP"/>
    </source>
</evidence>
<feature type="domain" description="Ig-like" evidence="2">
    <location>
        <begin position="624"/>
        <end position="708"/>
    </location>
</feature>
<dbReference type="Proteomes" id="UP000265926">
    <property type="component" value="Unassembled WGS sequence"/>
</dbReference>
<dbReference type="RefSeq" id="WP_119438923.1">
    <property type="nucleotide sequence ID" value="NZ_QWGR01000009.1"/>
</dbReference>
<feature type="signal peptide" evidence="1">
    <location>
        <begin position="1"/>
        <end position="32"/>
    </location>
</feature>
<dbReference type="NCBIfam" id="TIGR04183">
    <property type="entry name" value="Por_Secre_tail"/>
    <property type="match status" value="1"/>
</dbReference>
<feature type="domain" description="Ig-like" evidence="2">
    <location>
        <begin position="366"/>
        <end position="450"/>
    </location>
</feature>
<evidence type="ECO:0000259" key="2">
    <source>
        <dbReference type="Pfam" id="PF19081"/>
    </source>
</evidence>
<keyword evidence="4" id="KW-1185">Reference proteome</keyword>
<organism evidence="3 4">
    <name type="scientific">Maribellus luteus</name>
    <dbReference type="NCBI Taxonomy" id="2305463"/>
    <lineage>
        <taxon>Bacteria</taxon>
        <taxon>Pseudomonadati</taxon>
        <taxon>Bacteroidota</taxon>
        <taxon>Bacteroidia</taxon>
        <taxon>Marinilabiliales</taxon>
        <taxon>Prolixibacteraceae</taxon>
        <taxon>Maribellus</taxon>
    </lineage>
</organism>
<gene>
    <name evidence="3" type="ORF">D1614_15730</name>
</gene>
<feature type="domain" description="Ig-like" evidence="2">
    <location>
        <begin position="538"/>
        <end position="622"/>
    </location>
</feature>
<name>A0A399ST32_9BACT</name>
<dbReference type="Pfam" id="PF19081">
    <property type="entry name" value="Ig_7"/>
    <property type="match status" value="5"/>
</dbReference>
<evidence type="ECO:0000313" key="4">
    <source>
        <dbReference type="Proteomes" id="UP000265926"/>
    </source>
</evidence>
<proteinExistence type="predicted"/>
<dbReference type="InterPro" id="IPR026444">
    <property type="entry name" value="Secre_tail"/>
</dbReference>
<feature type="domain" description="Ig-like" evidence="2">
    <location>
        <begin position="710"/>
        <end position="794"/>
    </location>
</feature>
<keyword evidence="1" id="KW-0732">Signal</keyword>